<dbReference type="CDD" id="cd06583">
    <property type="entry name" value="PGRP"/>
    <property type="match status" value="1"/>
</dbReference>
<dbReference type="GO" id="GO:0008745">
    <property type="term" value="F:N-acetylmuramoyl-L-alanine amidase activity"/>
    <property type="evidence" value="ECO:0007669"/>
    <property type="project" value="InterPro"/>
</dbReference>
<feature type="domain" description="Peptidoglycan recognition protein family" evidence="3">
    <location>
        <begin position="3"/>
        <end position="121"/>
    </location>
</feature>
<comment type="similarity">
    <text evidence="1">Belongs to the N-acetylmuramoyl-L-alanine amidase 2 family.</text>
</comment>
<dbReference type="SUPFAM" id="SSF55846">
    <property type="entry name" value="N-acetylmuramoyl-L-alanine amidase-like"/>
    <property type="match status" value="1"/>
</dbReference>
<evidence type="ECO:0000259" key="3">
    <source>
        <dbReference type="SMART" id="SM00701"/>
    </source>
</evidence>
<evidence type="ECO:0000256" key="1">
    <source>
        <dbReference type="ARBA" id="ARBA00007553"/>
    </source>
</evidence>
<dbReference type="PANTHER" id="PTHR11022">
    <property type="entry name" value="PEPTIDOGLYCAN RECOGNITION PROTEIN"/>
    <property type="match status" value="1"/>
</dbReference>
<evidence type="ECO:0000259" key="2">
    <source>
        <dbReference type="SMART" id="SM00644"/>
    </source>
</evidence>
<dbReference type="GO" id="GO:0009253">
    <property type="term" value="P:peptidoglycan catabolic process"/>
    <property type="evidence" value="ECO:0007669"/>
    <property type="project" value="InterPro"/>
</dbReference>
<dbReference type="GO" id="GO:0008270">
    <property type="term" value="F:zinc ion binding"/>
    <property type="evidence" value="ECO:0007669"/>
    <property type="project" value="InterPro"/>
</dbReference>
<proteinExistence type="inferred from homology"/>
<accession>A0A0G1ITJ9</accession>
<evidence type="ECO:0000313" key="5">
    <source>
        <dbReference type="Proteomes" id="UP000033945"/>
    </source>
</evidence>
<gene>
    <name evidence="4" type="ORF">UW55_C0012G0025</name>
</gene>
<name>A0A0G1ITJ9_9BACT</name>
<sequence length="173" mass="18968">MELKPSNIKYLIVHHSATVRDTTTFEAVKRYHVSKGWGDIGYHYFITADGRVQQGRAENVVGAQCQADGMNFKSLGICLTGNFDTETPTVEQLTSLVNLLRTLMAKYNVPKENVIGHGQVRGASTACPGNVLKQWVDKFRAGQGPSEVGLTPSPAVDQVILLLEQAIDKLKQL</sequence>
<evidence type="ECO:0000313" key="4">
    <source>
        <dbReference type="EMBL" id="KKT62465.1"/>
    </source>
</evidence>
<feature type="domain" description="N-acetylmuramoyl-L-alanine amidase" evidence="2">
    <location>
        <begin position="3"/>
        <end position="129"/>
    </location>
</feature>
<dbReference type="InterPro" id="IPR002502">
    <property type="entry name" value="Amidase_domain"/>
</dbReference>
<dbReference type="SMART" id="SM00644">
    <property type="entry name" value="Ami_2"/>
    <property type="match status" value="1"/>
</dbReference>
<dbReference type="SMART" id="SM00701">
    <property type="entry name" value="PGRP"/>
    <property type="match status" value="1"/>
</dbReference>
<dbReference type="Proteomes" id="UP000033945">
    <property type="component" value="Unassembled WGS sequence"/>
</dbReference>
<dbReference type="PANTHER" id="PTHR11022:SF41">
    <property type="entry name" value="PEPTIDOGLYCAN-RECOGNITION PROTEIN LC-RELATED"/>
    <property type="match status" value="1"/>
</dbReference>
<dbReference type="EMBL" id="LCIT01000012">
    <property type="protein sequence ID" value="KKT62465.1"/>
    <property type="molecule type" value="Genomic_DNA"/>
</dbReference>
<dbReference type="InterPro" id="IPR006619">
    <property type="entry name" value="PGRP_domain_met/bac"/>
</dbReference>
<dbReference type="InterPro" id="IPR036505">
    <property type="entry name" value="Amidase/PGRP_sf"/>
</dbReference>
<dbReference type="Gene3D" id="3.40.80.10">
    <property type="entry name" value="Peptidoglycan recognition protein-like"/>
    <property type="match status" value="1"/>
</dbReference>
<comment type="caution">
    <text evidence="4">The sequence shown here is derived from an EMBL/GenBank/DDBJ whole genome shotgun (WGS) entry which is preliminary data.</text>
</comment>
<dbReference type="InterPro" id="IPR015510">
    <property type="entry name" value="PGRP"/>
</dbReference>
<organism evidence="4 5">
    <name type="scientific">Candidatus Giovannonibacteria bacterium GW2011_GWA2_44_26</name>
    <dbReference type="NCBI Taxonomy" id="1618648"/>
    <lineage>
        <taxon>Bacteria</taxon>
        <taxon>Candidatus Giovannoniibacteriota</taxon>
    </lineage>
</organism>
<reference evidence="4 5" key="1">
    <citation type="journal article" date="2015" name="Nature">
        <title>rRNA introns, odd ribosomes, and small enigmatic genomes across a large radiation of phyla.</title>
        <authorList>
            <person name="Brown C.T."/>
            <person name="Hug L.A."/>
            <person name="Thomas B.C."/>
            <person name="Sharon I."/>
            <person name="Castelle C.J."/>
            <person name="Singh A."/>
            <person name="Wilkins M.J."/>
            <person name="Williams K.H."/>
            <person name="Banfield J.F."/>
        </authorList>
    </citation>
    <scope>NUCLEOTIDE SEQUENCE [LARGE SCALE GENOMIC DNA]</scope>
</reference>
<protein>
    <submittedName>
        <fullName evidence="4">N-acetylmuramoyl-L-alanine amidase family 2</fullName>
    </submittedName>
</protein>
<dbReference type="Pfam" id="PF01510">
    <property type="entry name" value="Amidase_2"/>
    <property type="match status" value="1"/>
</dbReference>
<dbReference type="AlphaFoldDB" id="A0A0G1ITJ9"/>